<dbReference type="InterPro" id="IPR011701">
    <property type="entry name" value="MFS"/>
</dbReference>
<comment type="caution">
    <text evidence="3">The sequence shown here is derived from an EMBL/GenBank/DDBJ whole genome shotgun (WGS) entry which is preliminary data.</text>
</comment>
<sequence length="589" mass="62422">MGTHGRRVIVPGNLVSKRPSKLLTTPGTPSAGCEADIPLLKTMLHYEISRSSHSVNRSIGKSALNKSSSDICSTLSPTPILEGHEWLVPRDTIVSISQNHLSSAYDLSPSSNTLNSLALTSPYSRYQNGHHQPSSQSQFLLSQGSHSQYTSNSHISARLSLRSGFASTAPRGEMDNESVTSTFVSNLRPYDVISPRQPLGSRSISTLLGSVASFPTSLAIVKDDLRRFEPTTPYDGSLKGYAIAALDSMRILRNKPFCIFLSTNFFWALGESPVLIHLPSYVVSRGTTPLQASSLYTSMGIASMAGRFLSGLIASDVNIGPVLMYTGSLGVAGLVVVLSPLMTNTFGQQVGFSFLVGLYTGALVPLTSLITIELLGISELSLGFGLISMAQGLGYLIGPPLSSIVVKAVGFVNAFVSSGFVLMGGSLLTLSMTLFLTVGETDVDEDLGLDVGEQHSLDEFEKALQKLAKYSSGSDLDGAGNDEVCGDSRSHTSERSHLNAAADKTAVGEDTGRNMAHSKDNGSSRTKENLGSEGMQGIVTPSDGESNSVGEHPWGSSSGISSAYRDENSPAPPLRVFDELDTIVEVVGK</sequence>
<feature type="region of interest" description="Disordered" evidence="1">
    <location>
        <begin position="124"/>
        <end position="143"/>
    </location>
</feature>
<proteinExistence type="predicted"/>
<dbReference type="EMBL" id="BMAT01005827">
    <property type="protein sequence ID" value="GFS00305.1"/>
    <property type="molecule type" value="Genomic_DNA"/>
</dbReference>
<dbReference type="PANTHER" id="PTHR11360:SF284">
    <property type="entry name" value="EG:103B4.3 PROTEIN-RELATED"/>
    <property type="match status" value="1"/>
</dbReference>
<feature type="transmembrane region" description="Helical" evidence="2">
    <location>
        <begin position="382"/>
        <end position="398"/>
    </location>
</feature>
<evidence type="ECO:0000313" key="4">
    <source>
        <dbReference type="Proteomes" id="UP000762676"/>
    </source>
</evidence>
<gene>
    <name evidence="3" type="ORF">ElyMa_002811200</name>
</gene>
<name>A0AAV4HR97_9GAST</name>
<dbReference type="InterPro" id="IPR050327">
    <property type="entry name" value="Proton-linked_MCT"/>
</dbReference>
<keyword evidence="2" id="KW-1133">Transmembrane helix</keyword>
<accession>A0AAV4HR97</accession>
<keyword evidence="2" id="KW-0812">Transmembrane</keyword>
<dbReference type="Pfam" id="PF07690">
    <property type="entry name" value="MFS_1"/>
    <property type="match status" value="1"/>
</dbReference>
<feature type="transmembrane region" description="Helical" evidence="2">
    <location>
        <begin position="322"/>
        <end position="342"/>
    </location>
</feature>
<evidence type="ECO:0000256" key="1">
    <source>
        <dbReference type="SAM" id="MobiDB-lite"/>
    </source>
</evidence>
<keyword evidence="4" id="KW-1185">Reference proteome</keyword>
<evidence type="ECO:0000313" key="3">
    <source>
        <dbReference type="EMBL" id="GFS00305.1"/>
    </source>
</evidence>
<feature type="transmembrane region" description="Helical" evidence="2">
    <location>
        <begin position="404"/>
        <end position="428"/>
    </location>
</feature>
<dbReference type="PANTHER" id="PTHR11360">
    <property type="entry name" value="MONOCARBOXYLATE TRANSPORTER"/>
    <property type="match status" value="1"/>
</dbReference>
<evidence type="ECO:0000256" key="2">
    <source>
        <dbReference type="SAM" id="Phobius"/>
    </source>
</evidence>
<feature type="compositionally biased region" description="Basic and acidic residues" evidence="1">
    <location>
        <begin position="486"/>
        <end position="497"/>
    </location>
</feature>
<dbReference type="AlphaFoldDB" id="A0AAV4HR97"/>
<feature type="compositionally biased region" description="Polar residues" evidence="1">
    <location>
        <begin position="543"/>
        <end position="561"/>
    </location>
</feature>
<keyword evidence="2" id="KW-0472">Membrane</keyword>
<feature type="transmembrane region" description="Helical" evidence="2">
    <location>
        <begin position="354"/>
        <end position="375"/>
    </location>
</feature>
<organism evidence="3 4">
    <name type="scientific">Elysia marginata</name>
    <dbReference type="NCBI Taxonomy" id="1093978"/>
    <lineage>
        <taxon>Eukaryota</taxon>
        <taxon>Metazoa</taxon>
        <taxon>Spiralia</taxon>
        <taxon>Lophotrochozoa</taxon>
        <taxon>Mollusca</taxon>
        <taxon>Gastropoda</taxon>
        <taxon>Heterobranchia</taxon>
        <taxon>Euthyneura</taxon>
        <taxon>Panpulmonata</taxon>
        <taxon>Sacoglossa</taxon>
        <taxon>Placobranchoidea</taxon>
        <taxon>Plakobranchidae</taxon>
        <taxon>Elysia</taxon>
    </lineage>
</organism>
<dbReference type="InterPro" id="IPR036259">
    <property type="entry name" value="MFS_trans_sf"/>
</dbReference>
<feature type="compositionally biased region" description="Low complexity" evidence="1">
    <location>
        <begin position="130"/>
        <end position="143"/>
    </location>
</feature>
<protein>
    <submittedName>
        <fullName evidence="3">Monocarboxylate transporter 12</fullName>
    </submittedName>
</protein>
<feature type="region of interest" description="Disordered" evidence="1">
    <location>
        <begin position="478"/>
        <end position="576"/>
    </location>
</feature>
<dbReference type="Proteomes" id="UP000762676">
    <property type="component" value="Unassembled WGS sequence"/>
</dbReference>
<dbReference type="Gene3D" id="1.20.1250.20">
    <property type="entry name" value="MFS general substrate transporter like domains"/>
    <property type="match status" value="1"/>
</dbReference>
<dbReference type="GO" id="GO:0008028">
    <property type="term" value="F:monocarboxylic acid transmembrane transporter activity"/>
    <property type="evidence" value="ECO:0007669"/>
    <property type="project" value="TreeGrafter"/>
</dbReference>
<reference evidence="3 4" key="1">
    <citation type="journal article" date="2021" name="Elife">
        <title>Chloroplast acquisition without the gene transfer in kleptoplastic sea slugs, Plakobranchus ocellatus.</title>
        <authorList>
            <person name="Maeda T."/>
            <person name="Takahashi S."/>
            <person name="Yoshida T."/>
            <person name="Shimamura S."/>
            <person name="Takaki Y."/>
            <person name="Nagai Y."/>
            <person name="Toyoda A."/>
            <person name="Suzuki Y."/>
            <person name="Arimoto A."/>
            <person name="Ishii H."/>
            <person name="Satoh N."/>
            <person name="Nishiyama T."/>
            <person name="Hasebe M."/>
            <person name="Maruyama T."/>
            <person name="Minagawa J."/>
            <person name="Obokata J."/>
            <person name="Shigenobu S."/>
        </authorList>
    </citation>
    <scope>NUCLEOTIDE SEQUENCE [LARGE SCALE GENOMIC DNA]</scope>
</reference>
<feature type="compositionally biased region" description="Basic and acidic residues" evidence="1">
    <location>
        <begin position="506"/>
        <end position="530"/>
    </location>
</feature>
<dbReference type="SUPFAM" id="SSF103473">
    <property type="entry name" value="MFS general substrate transporter"/>
    <property type="match status" value="1"/>
</dbReference>